<feature type="transmembrane region" description="Helical" evidence="1">
    <location>
        <begin position="12"/>
        <end position="39"/>
    </location>
</feature>
<keyword evidence="1" id="KW-0812">Transmembrane</keyword>
<protein>
    <submittedName>
        <fullName evidence="2">Uncharacterized protein</fullName>
    </submittedName>
</protein>
<accession>A0AAJ5VB31</accession>
<dbReference type="EMBL" id="CP118606">
    <property type="protein sequence ID" value="WEF20988.1"/>
    <property type="molecule type" value="Genomic_DNA"/>
</dbReference>
<reference evidence="2" key="1">
    <citation type="submission" date="2023-02" db="EMBL/GenBank/DDBJ databases">
        <title>Genome sequence of Microbacterium liquefaciens B1075.</title>
        <authorList>
            <person name="Cao J."/>
            <person name="Li X."/>
        </authorList>
    </citation>
    <scope>NUCLEOTIDE SEQUENCE</scope>
    <source>
        <strain evidence="2">B1075</strain>
    </source>
</reference>
<dbReference type="AlphaFoldDB" id="A0AAJ5VB31"/>
<sequence>MATTSRPAGVTFVAVLAWISAVLQIVLSILILTGVLAVSSVSIPSTWFALVIGFVTLLVSFGLFGGRNIARVIVTVSLVLSIVGAVLQAIVHQDANVLVGSLITVVLALVGIVMLYTARANSFFS</sequence>
<gene>
    <name evidence="2" type="ORF">PWF71_17125</name>
</gene>
<evidence type="ECO:0000256" key="1">
    <source>
        <dbReference type="SAM" id="Phobius"/>
    </source>
</evidence>
<proteinExistence type="predicted"/>
<evidence type="ECO:0000313" key="2">
    <source>
        <dbReference type="EMBL" id="WEF20988.1"/>
    </source>
</evidence>
<dbReference type="RefSeq" id="WP_144052982.1">
    <property type="nucleotide sequence ID" value="NZ_CBDRLE010000004.1"/>
</dbReference>
<dbReference type="Proteomes" id="UP001214756">
    <property type="component" value="Chromosome"/>
</dbReference>
<feature type="transmembrane region" description="Helical" evidence="1">
    <location>
        <begin position="97"/>
        <end position="118"/>
    </location>
</feature>
<feature type="transmembrane region" description="Helical" evidence="1">
    <location>
        <begin position="45"/>
        <end position="65"/>
    </location>
</feature>
<name>A0AAJ5VB31_MICMQ</name>
<evidence type="ECO:0000313" key="3">
    <source>
        <dbReference type="Proteomes" id="UP001214756"/>
    </source>
</evidence>
<feature type="transmembrane region" description="Helical" evidence="1">
    <location>
        <begin position="72"/>
        <end position="91"/>
    </location>
</feature>
<keyword evidence="1" id="KW-1133">Transmembrane helix</keyword>
<organism evidence="2 3">
    <name type="scientific">Microbacterium maritypicum</name>
    <name type="common">Microbacterium liquefaciens</name>
    <dbReference type="NCBI Taxonomy" id="33918"/>
    <lineage>
        <taxon>Bacteria</taxon>
        <taxon>Bacillati</taxon>
        <taxon>Actinomycetota</taxon>
        <taxon>Actinomycetes</taxon>
        <taxon>Micrococcales</taxon>
        <taxon>Microbacteriaceae</taxon>
        <taxon>Microbacterium</taxon>
    </lineage>
</organism>
<dbReference type="GeneID" id="87017429"/>
<keyword evidence="1" id="KW-0472">Membrane</keyword>